<dbReference type="PANTHER" id="PTHR31686">
    <property type="match status" value="1"/>
</dbReference>
<evidence type="ECO:0000256" key="4">
    <source>
        <dbReference type="ARBA" id="ARBA00022475"/>
    </source>
</evidence>
<keyword evidence="5 8" id="KW-0812">Transmembrane</keyword>
<feature type="transmembrane region" description="Helical" evidence="8">
    <location>
        <begin position="346"/>
        <end position="367"/>
    </location>
</feature>
<feature type="transmembrane region" description="Helical" evidence="8">
    <location>
        <begin position="208"/>
        <end position="231"/>
    </location>
</feature>
<dbReference type="Gene3D" id="1.50.10.150">
    <property type="entry name" value="Voltage-dependent anion channel"/>
    <property type="match status" value="1"/>
</dbReference>
<dbReference type="InterPro" id="IPR051629">
    <property type="entry name" value="Sulfite_efflux_TDT"/>
</dbReference>
<gene>
    <name evidence="9" type="ORF">GSU69_19320</name>
</gene>
<dbReference type="RefSeq" id="WP_043278972.1">
    <property type="nucleotide sequence ID" value="NZ_CP047181.1"/>
</dbReference>
<keyword evidence="10" id="KW-1185">Reference proteome</keyword>
<dbReference type="EMBL" id="CP047181">
    <property type="protein sequence ID" value="QHC65005.1"/>
    <property type="molecule type" value="Genomic_DNA"/>
</dbReference>
<evidence type="ECO:0000256" key="2">
    <source>
        <dbReference type="ARBA" id="ARBA00008566"/>
    </source>
</evidence>
<feature type="transmembrane region" description="Helical" evidence="8">
    <location>
        <begin position="71"/>
        <end position="93"/>
    </location>
</feature>
<evidence type="ECO:0000256" key="3">
    <source>
        <dbReference type="ARBA" id="ARBA00022448"/>
    </source>
</evidence>
<dbReference type="InterPro" id="IPR004695">
    <property type="entry name" value="SLAC1/Mae1/Ssu1/TehA"/>
</dbReference>
<feature type="transmembrane region" description="Helical" evidence="8">
    <location>
        <begin position="319"/>
        <end position="340"/>
    </location>
</feature>
<feature type="transmembrane region" description="Helical" evidence="8">
    <location>
        <begin position="142"/>
        <end position="163"/>
    </location>
</feature>
<feature type="transmembrane region" description="Helical" evidence="8">
    <location>
        <begin position="243"/>
        <end position="266"/>
    </location>
</feature>
<comment type="subcellular location">
    <subcellularLocation>
        <location evidence="1">Cell membrane</location>
        <topology evidence="1">Multi-pass membrane protein</topology>
    </subcellularLocation>
</comment>
<dbReference type="InterPro" id="IPR038665">
    <property type="entry name" value="Voltage-dep_anion_channel_sf"/>
</dbReference>
<organism evidence="9 10">
    <name type="scientific">Rathayibacter festucae</name>
    <dbReference type="NCBI Taxonomy" id="110937"/>
    <lineage>
        <taxon>Bacteria</taxon>
        <taxon>Bacillati</taxon>
        <taxon>Actinomycetota</taxon>
        <taxon>Actinomycetes</taxon>
        <taxon>Micrococcales</taxon>
        <taxon>Microbacteriaceae</taxon>
        <taxon>Rathayibacter</taxon>
    </lineage>
</organism>
<protein>
    <submittedName>
        <fullName evidence="9">C4-dicarboxylate ABC transporter</fullName>
    </submittedName>
</protein>
<comment type="similarity">
    <text evidence="2">Belongs to the tellurite-resistance/dicarboxylate transporter (TDT) family.</text>
</comment>
<keyword evidence="7 8" id="KW-0472">Membrane</keyword>
<dbReference type="Proteomes" id="UP000464597">
    <property type="component" value="Plasmid unnamed1"/>
</dbReference>
<feature type="transmembrane region" description="Helical" evidence="8">
    <location>
        <begin position="40"/>
        <end position="59"/>
    </location>
</feature>
<dbReference type="CDD" id="cd09320">
    <property type="entry name" value="TDT_like_2"/>
    <property type="match status" value="1"/>
</dbReference>
<evidence type="ECO:0000256" key="6">
    <source>
        <dbReference type="ARBA" id="ARBA00022989"/>
    </source>
</evidence>
<accession>A0ABX6H5C7</accession>
<proteinExistence type="inferred from homology"/>
<keyword evidence="4" id="KW-1003">Cell membrane</keyword>
<evidence type="ECO:0000256" key="5">
    <source>
        <dbReference type="ARBA" id="ARBA00022692"/>
    </source>
</evidence>
<evidence type="ECO:0000256" key="1">
    <source>
        <dbReference type="ARBA" id="ARBA00004651"/>
    </source>
</evidence>
<feature type="transmembrane region" description="Helical" evidence="8">
    <location>
        <begin position="278"/>
        <end position="307"/>
    </location>
</feature>
<dbReference type="PANTHER" id="PTHR31686:SF1">
    <property type="entry name" value="SULFITE EFFLUX PUMP SSU1"/>
    <property type="match status" value="1"/>
</dbReference>
<feature type="transmembrane region" description="Helical" evidence="8">
    <location>
        <begin position="105"/>
        <end position="127"/>
    </location>
</feature>
<evidence type="ECO:0000313" key="9">
    <source>
        <dbReference type="EMBL" id="QHC65005.1"/>
    </source>
</evidence>
<dbReference type="Pfam" id="PF03595">
    <property type="entry name" value="SLAC1"/>
    <property type="match status" value="1"/>
</dbReference>
<keyword evidence="6 8" id="KW-1133">Transmembrane helix</keyword>
<name>A0ABX6H5C7_9MICO</name>
<evidence type="ECO:0000256" key="7">
    <source>
        <dbReference type="ARBA" id="ARBA00023136"/>
    </source>
</evidence>
<evidence type="ECO:0000256" key="8">
    <source>
        <dbReference type="SAM" id="Phobius"/>
    </source>
</evidence>
<reference evidence="10" key="1">
    <citation type="submission" date="2019-12" db="EMBL/GenBank/DDBJ databases">
        <title>Complete and draft genome sequences of new strains and members of some known species of the genus Rathayibacter isolated from plants.</title>
        <authorList>
            <person name="Tarlachkov S.V."/>
            <person name="Starodumova I.P."/>
            <person name="Dorofeeva L.V."/>
            <person name="Prisyazhnaya N.V."/>
            <person name="Leyn S."/>
            <person name="Zlamal J."/>
            <person name="Elan M."/>
            <person name="Osterman A.L."/>
            <person name="Nadler S."/>
            <person name="Subbotin S.A."/>
            <person name="Evtushenko L.I."/>
        </authorList>
    </citation>
    <scope>NUCLEOTIDE SEQUENCE [LARGE SCALE GENOMIC DNA]</scope>
    <source>
        <strain evidence="10">VKM Ac-2802</strain>
        <plasmid evidence="10">unnamed1</plasmid>
    </source>
</reference>
<feature type="transmembrane region" description="Helical" evidence="8">
    <location>
        <begin position="175"/>
        <end position="196"/>
    </location>
</feature>
<evidence type="ECO:0000313" key="10">
    <source>
        <dbReference type="Proteomes" id="UP000464597"/>
    </source>
</evidence>
<keyword evidence="9" id="KW-0614">Plasmid</keyword>
<sequence length="386" mass="40723">MTTFSPARASSSIGHPPRSRRLFRELEHPGLIVSNLTPNWFASIMGTGIVAVAAASLPLQFPGLRTGATVVWAIAALLLVALTVATGLHWVRYRGTAVRHHLNPVLSHFYGAPPMAFLTVGAGTLLLGKDWIGLPAAVTIDWVLWGAGTLGGLVTAVLVPYLAFTRHENKPDSAFGGWLMPIVPPMVSASTGALLLPYAPAGQARETLLWSCYGFFGLSLVASLVVITLIWNRLAQHKVGAAGMVPTLWIVLGPVGQSITAVNLLASNAPTVVDAGMARALLVVALVYGFAMLGFALLWTVIALAITLRTAKEHLPFSLTWWSFTFPVGTCVTGLNGLALHSGLTVVAGLAVLYYVGLVAAWIIVAARTFHGSVIRGTLLAPPRPA</sequence>
<keyword evidence="3" id="KW-0813">Transport</keyword>
<geneLocation type="plasmid" evidence="9 10">
    <name>unnamed1</name>
</geneLocation>